<evidence type="ECO:0000313" key="2">
    <source>
        <dbReference type="RefSeq" id="XP_073934071.1"/>
    </source>
</evidence>
<organism evidence="1 2">
    <name type="scientific">Castor canadensis</name>
    <name type="common">American beaver</name>
    <dbReference type="NCBI Taxonomy" id="51338"/>
    <lineage>
        <taxon>Eukaryota</taxon>
        <taxon>Metazoa</taxon>
        <taxon>Chordata</taxon>
        <taxon>Craniata</taxon>
        <taxon>Vertebrata</taxon>
        <taxon>Euteleostomi</taxon>
        <taxon>Mammalia</taxon>
        <taxon>Eutheria</taxon>
        <taxon>Euarchontoglires</taxon>
        <taxon>Glires</taxon>
        <taxon>Rodentia</taxon>
        <taxon>Castorimorpha</taxon>
        <taxon>Castoridae</taxon>
        <taxon>Castor</taxon>
    </lineage>
</organism>
<gene>
    <name evidence="2" type="primary">C7H1orf232</name>
</gene>
<dbReference type="RefSeq" id="XP_073934071.1">
    <property type="nucleotide sequence ID" value="XM_074077970.1"/>
</dbReference>
<proteinExistence type="predicted"/>
<keyword evidence="1" id="KW-1185">Reference proteome</keyword>
<reference evidence="2" key="1">
    <citation type="submission" date="2025-08" db="UniProtKB">
        <authorList>
            <consortium name="RefSeq"/>
        </authorList>
    </citation>
    <scope>IDENTIFICATION</scope>
</reference>
<name>A0AC58MXD8_CASCN</name>
<protein>
    <submittedName>
        <fullName evidence="2">Uncharacterized protein C1orf232 homolog</fullName>
    </submittedName>
</protein>
<accession>A0AC58MXD8</accession>
<evidence type="ECO:0000313" key="1">
    <source>
        <dbReference type="Proteomes" id="UP001732720"/>
    </source>
</evidence>
<sequence>MKSPDLWDRLLAPPTTWSQSCWCPLSHHLQCLGARPLSPAAMNQAFWKTYKSKVLQTLSGESEEDLAEKRESPALVESETAEPMEEAFNPMSQLARRVQGVGVKGWLTMSSLFNKEDEDKLLPQEPCVDHPLAARPPSQAAAAEAEPRGPGFWDAFASRWQQQQAAAASLLRGADPTRKADPEPGDEPLEEPAECPGPRETDLAAGFKWGFLTHKLAEMKVKAAPKGD</sequence>
<dbReference type="Proteomes" id="UP001732720">
    <property type="component" value="Chromosome 7"/>
</dbReference>